<feature type="compositionally biased region" description="Polar residues" evidence="10">
    <location>
        <begin position="164"/>
        <end position="199"/>
    </location>
</feature>
<feature type="region of interest" description="Disordered" evidence="10">
    <location>
        <begin position="132"/>
        <end position="215"/>
    </location>
</feature>
<organism evidence="12 13">
    <name type="scientific">Scyliorhinus torazame</name>
    <name type="common">Cloudy catshark</name>
    <name type="synonym">Catulus torazame</name>
    <dbReference type="NCBI Taxonomy" id="75743"/>
    <lineage>
        <taxon>Eukaryota</taxon>
        <taxon>Metazoa</taxon>
        <taxon>Chordata</taxon>
        <taxon>Craniata</taxon>
        <taxon>Vertebrata</taxon>
        <taxon>Chondrichthyes</taxon>
        <taxon>Elasmobranchii</taxon>
        <taxon>Galeomorphii</taxon>
        <taxon>Galeoidea</taxon>
        <taxon>Carcharhiniformes</taxon>
        <taxon>Scyliorhinidae</taxon>
        <taxon>Scyliorhinus</taxon>
    </lineage>
</organism>
<dbReference type="EMBL" id="BFAA01008716">
    <property type="protein sequence ID" value="GCB75892.1"/>
    <property type="molecule type" value="Genomic_DNA"/>
</dbReference>
<evidence type="ECO:0000256" key="3">
    <source>
        <dbReference type="ARBA" id="ARBA00008576"/>
    </source>
</evidence>
<evidence type="ECO:0000256" key="2">
    <source>
        <dbReference type="ARBA" id="ARBA00004613"/>
    </source>
</evidence>
<dbReference type="GO" id="GO:0005576">
    <property type="term" value="C:extracellular region"/>
    <property type="evidence" value="ECO:0007669"/>
    <property type="project" value="UniProtKB-SubCell"/>
</dbReference>
<protein>
    <recommendedName>
        <fullName evidence="4">Secreted phosphoprotein 24</fullName>
    </recommendedName>
    <alternativeName>
        <fullName evidence="9">Secreted phosphoprotein 2</fullName>
    </alternativeName>
</protein>
<dbReference type="OrthoDB" id="9944258at2759"/>
<feature type="compositionally biased region" description="Basic and acidic residues" evidence="10">
    <location>
        <begin position="145"/>
        <end position="162"/>
    </location>
</feature>
<feature type="compositionally biased region" description="Low complexity" evidence="10">
    <location>
        <begin position="133"/>
        <end position="142"/>
    </location>
</feature>
<dbReference type="PANTHER" id="PTHR15444:SF4">
    <property type="entry name" value="SECRETED PHOSPHOPROTEIN 24"/>
    <property type="match status" value="1"/>
</dbReference>
<evidence type="ECO:0000256" key="4">
    <source>
        <dbReference type="ARBA" id="ARBA00020365"/>
    </source>
</evidence>
<evidence type="ECO:0000256" key="6">
    <source>
        <dbReference type="ARBA" id="ARBA00022553"/>
    </source>
</evidence>
<keyword evidence="8" id="KW-1015">Disulfide bond</keyword>
<evidence type="ECO:0000256" key="7">
    <source>
        <dbReference type="ARBA" id="ARBA00022729"/>
    </source>
</evidence>
<dbReference type="SUPFAM" id="SSF54403">
    <property type="entry name" value="Cystatin/monellin"/>
    <property type="match status" value="1"/>
</dbReference>
<keyword evidence="7 11" id="KW-0732">Signal</keyword>
<dbReference type="STRING" id="75743.A0A401PS00"/>
<comment type="similarity">
    <text evidence="3">Belongs to the SPP2 family.</text>
</comment>
<comment type="subcellular location">
    <subcellularLocation>
        <location evidence="2">Secreted</location>
    </subcellularLocation>
</comment>
<name>A0A401PS00_SCYTO</name>
<evidence type="ECO:0000256" key="11">
    <source>
        <dbReference type="SAM" id="SignalP"/>
    </source>
</evidence>
<dbReference type="Gene3D" id="3.10.450.10">
    <property type="match status" value="1"/>
</dbReference>
<dbReference type="GO" id="GO:0046849">
    <property type="term" value="P:bone remodeling"/>
    <property type="evidence" value="ECO:0007669"/>
    <property type="project" value="InterPro"/>
</dbReference>
<evidence type="ECO:0000256" key="1">
    <source>
        <dbReference type="ARBA" id="ARBA00002371"/>
    </source>
</evidence>
<dbReference type="AlphaFoldDB" id="A0A401PS00"/>
<dbReference type="OMA" id="DSRDRIM"/>
<dbReference type="InterPro" id="IPR046350">
    <property type="entry name" value="Cystatin_sf"/>
</dbReference>
<evidence type="ECO:0000256" key="10">
    <source>
        <dbReference type="SAM" id="MobiDB-lite"/>
    </source>
</evidence>
<dbReference type="InterPro" id="IPR010892">
    <property type="entry name" value="Spp-24"/>
</dbReference>
<proteinExistence type="inferred from homology"/>
<evidence type="ECO:0000256" key="5">
    <source>
        <dbReference type="ARBA" id="ARBA00022525"/>
    </source>
</evidence>
<evidence type="ECO:0000256" key="9">
    <source>
        <dbReference type="ARBA" id="ARBA00029627"/>
    </source>
</evidence>
<evidence type="ECO:0000313" key="13">
    <source>
        <dbReference type="Proteomes" id="UP000288216"/>
    </source>
</evidence>
<evidence type="ECO:0000256" key="8">
    <source>
        <dbReference type="ARBA" id="ARBA00023157"/>
    </source>
</evidence>
<dbReference type="PANTHER" id="PTHR15444">
    <property type="entry name" value="SECRETED PHOSPHOPROTEIN 24"/>
    <property type="match status" value="1"/>
</dbReference>
<feature type="chain" id="PRO_5019198338" description="Secreted phosphoprotein 24" evidence="11">
    <location>
        <begin position="21"/>
        <end position="215"/>
    </location>
</feature>
<comment type="function">
    <text evidence="1">Could coordinate an aspect of bone turnover.</text>
</comment>
<keyword evidence="6" id="KW-0597">Phosphoprotein</keyword>
<sequence length="215" mass="24378">MMRSVLLVLAALQTLRYSSGIPMTDFTPIVNDALRESILQLNRNTISDYLLGATSNELLYITPIGPDEIEVDLRFTARETVCPKTGGFDSVNCELNNDPLAKMATCRSSVSYSLGAVVDVYLQCMDSRDRIMDSSSESASSESSEEMRFQGRRPQFQDEHYSSVDWNSRNNRKFSQNQVNDFNSRRPNAQGRNLSQRLSSRNKPRRKQNMNSVVE</sequence>
<dbReference type="Proteomes" id="UP000288216">
    <property type="component" value="Unassembled WGS sequence"/>
</dbReference>
<keyword evidence="13" id="KW-1185">Reference proteome</keyword>
<comment type="caution">
    <text evidence="12">The sequence shown here is derived from an EMBL/GenBank/DDBJ whole genome shotgun (WGS) entry which is preliminary data.</text>
</comment>
<evidence type="ECO:0000313" key="12">
    <source>
        <dbReference type="EMBL" id="GCB75892.1"/>
    </source>
</evidence>
<feature type="signal peptide" evidence="11">
    <location>
        <begin position="1"/>
        <end position="20"/>
    </location>
</feature>
<accession>A0A401PS00</accession>
<gene>
    <name evidence="12" type="ORF">scyTo_0015385</name>
</gene>
<keyword evidence="5" id="KW-0964">Secreted</keyword>
<dbReference type="Pfam" id="PF07448">
    <property type="entry name" value="Spp-24"/>
    <property type="match status" value="1"/>
</dbReference>
<reference evidence="12 13" key="1">
    <citation type="journal article" date="2018" name="Nat. Ecol. Evol.">
        <title>Shark genomes provide insights into elasmobranch evolution and the origin of vertebrates.</title>
        <authorList>
            <person name="Hara Y"/>
            <person name="Yamaguchi K"/>
            <person name="Onimaru K"/>
            <person name="Kadota M"/>
            <person name="Koyanagi M"/>
            <person name="Keeley SD"/>
            <person name="Tatsumi K"/>
            <person name="Tanaka K"/>
            <person name="Motone F"/>
            <person name="Kageyama Y"/>
            <person name="Nozu R"/>
            <person name="Adachi N"/>
            <person name="Nishimura O"/>
            <person name="Nakagawa R"/>
            <person name="Tanegashima C"/>
            <person name="Kiyatake I"/>
            <person name="Matsumoto R"/>
            <person name="Murakumo K"/>
            <person name="Nishida K"/>
            <person name="Terakita A"/>
            <person name="Kuratani S"/>
            <person name="Sato K"/>
            <person name="Hyodo S Kuraku.S."/>
        </authorList>
    </citation>
    <scope>NUCLEOTIDE SEQUENCE [LARGE SCALE GENOMIC DNA]</scope>
</reference>